<proteinExistence type="predicted"/>
<reference evidence="2" key="1">
    <citation type="journal article" date="2014" name="Int. J. Syst. Evol. Microbiol.">
        <title>Complete genome sequence of Corynebacterium casei LMG S-19264T (=DSM 44701T), isolated from a smear-ripened cheese.</title>
        <authorList>
            <consortium name="US DOE Joint Genome Institute (JGI-PGF)"/>
            <person name="Walter F."/>
            <person name="Albersmeier A."/>
            <person name="Kalinowski J."/>
            <person name="Ruckert C."/>
        </authorList>
    </citation>
    <scope>NUCLEOTIDE SEQUENCE</scope>
    <source>
        <strain evidence="2">KCTC 22169</strain>
    </source>
</reference>
<reference evidence="2" key="2">
    <citation type="submission" date="2020-09" db="EMBL/GenBank/DDBJ databases">
        <authorList>
            <person name="Sun Q."/>
            <person name="Kim S."/>
        </authorList>
    </citation>
    <scope>NUCLEOTIDE SEQUENCE</scope>
    <source>
        <strain evidence="2">KCTC 22169</strain>
    </source>
</reference>
<organism evidence="2 3">
    <name type="scientific">Saccharospirillum salsuginis</name>
    <dbReference type="NCBI Taxonomy" id="418750"/>
    <lineage>
        <taxon>Bacteria</taxon>
        <taxon>Pseudomonadati</taxon>
        <taxon>Pseudomonadota</taxon>
        <taxon>Gammaproteobacteria</taxon>
        <taxon>Oceanospirillales</taxon>
        <taxon>Saccharospirillaceae</taxon>
        <taxon>Saccharospirillum</taxon>
    </lineage>
</organism>
<dbReference type="AlphaFoldDB" id="A0A918K3C2"/>
<dbReference type="SUPFAM" id="SSF55729">
    <property type="entry name" value="Acyl-CoA N-acyltransferases (Nat)"/>
    <property type="match status" value="1"/>
</dbReference>
<dbReference type="GO" id="GO:0016747">
    <property type="term" value="F:acyltransferase activity, transferring groups other than amino-acyl groups"/>
    <property type="evidence" value="ECO:0007669"/>
    <property type="project" value="InterPro"/>
</dbReference>
<feature type="domain" description="N-acetyltransferase" evidence="1">
    <location>
        <begin position="3"/>
        <end position="120"/>
    </location>
</feature>
<gene>
    <name evidence="2" type="ORF">GCM10007392_05240</name>
</gene>
<dbReference type="PROSITE" id="PS51186">
    <property type="entry name" value="GNAT"/>
    <property type="match status" value="1"/>
</dbReference>
<comment type="caution">
    <text evidence="2">The sequence shown here is derived from an EMBL/GenBank/DDBJ whole genome shotgun (WGS) entry which is preliminary data.</text>
</comment>
<accession>A0A918K3C2</accession>
<dbReference type="InterPro" id="IPR040448">
    <property type="entry name" value="PanZ_GNAT"/>
</dbReference>
<name>A0A918K3C2_9GAMM</name>
<protein>
    <recommendedName>
        <fullName evidence="1">N-acetyltransferase domain-containing protein</fullName>
    </recommendedName>
</protein>
<evidence type="ECO:0000313" key="2">
    <source>
        <dbReference type="EMBL" id="GGX41299.1"/>
    </source>
</evidence>
<dbReference type="InterPro" id="IPR000182">
    <property type="entry name" value="GNAT_dom"/>
</dbReference>
<dbReference type="EMBL" id="BMXR01000001">
    <property type="protein sequence ID" value="GGX41299.1"/>
    <property type="molecule type" value="Genomic_DNA"/>
</dbReference>
<dbReference type="Pfam" id="PF12568">
    <property type="entry name" value="PanZ"/>
    <property type="match status" value="1"/>
</dbReference>
<evidence type="ECO:0000259" key="1">
    <source>
        <dbReference type="PROSITE" id="PS51186"/>
    </source>
</evidence>
<keyword evidence="3" id="KW-1185">Reference proteome</keyword>
<dbReference type="InterPro" id="IPR016181">
    <property type="entry name" value="Acyl_CoA_acyltransferase"/>
</dbReference>
<dbReference type="Gene3D" id="3.40.630.30">
    <property type="match status" value="1"/>
</dbReference>
<dbReference type="Proteomes" id="UP000626148">
    <property type="component" value="Unassembled WGS sequence"/>
</dbReference>
<sequence length="120" mass="13788">MPVFLKPLTQPDDAETVELNKLADEQDDPVWRDAWRDWCAGDAAMRLWAGWFNDHIVGAILTRDRCIEGLAVRRVTRGRGVATRMMTLLLEQGDWTVHPEIAEASRSFIRRRFPCPPRDG</sequence>
<dbReference type="RefSeq" id="WP_189606919.1">
    <property type="nucleotide sequence ID" value="NZ_BMXR01000001.1"/>
</dbReference>
<evidence type="ECO:0000313" key="3">
    <source>
        <dbReference type="Proteomes" id="UP000626148"/>
    </source>
</evidence>